<evidence type="ECO:0000313" key="4">
    <source>
        <dbReference type="Proteomes" id="UP000092445"/>
    </source>
</evidence>
<sequence>MTPKEDMDSSSGENIFIGNNQTRRPSRQKSKRKQEQFEQISQGSHSVSKFGDKPEVLLKILTETLGKLWLQTKRRIHIVMNDSGGYQVIDSTAQWCGRHPKISLCFLAAGLVTFLPFLLLILFGLSTVAMTLAGFLVLEGTFLAILSMMVLGLLGALLLILIFVVLVGTIAYFGFANIYDLYGGIQNHKQPLKNFLKGEKNAPTCNDV</sequence>
<keyword evidence="4" id="KW-1185">Reference proteome</keyword>
<reference evidence="3" key="2">
    <citation type="submission" date="2020-05" db="UniProtKB">
        <authorList>
            <consortium name="EnsemblMetazoa"/>
        </authorList>
    </citation>
    <scope>IDENTIFICATION</scope>
    <source>
        <strain evidence="3">IAEA</strain>
    </source>
</reference>
<evidence type="ECO:0008006" key="5">
    <source>
        <dbReference type="Google" id="ProtNLM"/>
    </source>
</evidence>
<organism evidence="3 4">
    <name type="scientific">Glossina pallidipes</name>
    <name type="common">Tsetse fly</name>
    <dbReference type="NCBI Taxonomy" id="7398"/>
    <lineage>
        <taxon>Eukaryota</taxon>
        <taxon>Metazoa</taxon>
        <taxon>Ecdysozoa</taxon>
        <taxon>Arthropoda</taxon>
        <taxon>Hexapoda</taxon>
        <taxon>Insecta</taxon>
        <taxon>Pterygota</taxon>
        <taxon>Neoptera</taxon>
        <taxon>Endopterygota</taxon>
        <taxon>Diptera</taxon>
        <taxon>Brachycera</taxon>
        <taxon>Muscomorpha</taxon>
        <taxon>Hippoboscoidea</taxon>
        <taxon>Glossinidae</taxon>
        <taxon>Glossina</taxon>
    </lineage>
</organism>
<evidence type="ECO:0000256" key="1">
    <source>
        <dbReference type="SAM" id="MobiDB-lite"/>
    </source>
</evidence>
<feature type="region of interest" description="Disordered" evidence="1">
    <location>
        <begin position="1"/>
        <end position="47"/>
    </location>
</feature>
<dbReference type="VEuPathDB" id="VectorBase:GPAI020683"/>
<dbReference type="STRING" id="7398.A0A1A9ZP52"/>
<name>A0A1A9ZP52_GLOPL</name>
<keyword evidence="2" id="KW-1133">Transmembrane helix</keyword>
<feature type="compositionally biased region" description="Polar residues" evidence="1">
    <location>
        <begin position="9"/>
        <end position="22"/>
    </location>
</feature>
<dbReference type="Proteomes" id="UP000092445">
    <property type="component" value="Unassembled WGS sequence"/>
</dbReference>
<keyword evidence="2" id="KW-0812">Transmembrane</keyword>
<accession>A0A1A9ZP52</accession>
<evidence type="ECO:0000313" key="3">
    <source>
        <dbReference type="EnsemblMetazoa" id="GPAI020683-PA"/>
    </source>
</evidence>
<keyword evidence="2" id="KW-0472">Membrane</keyword>
<dbReference type="Pfam" id="PF16015">
    <property type="entry name" value="Promethin"/>
    <property type="match status" value="1"/>
</dbReference>
<reference evidence="4" key="1">
    <citation type="submission" date="2014-03" db="EMBL/GenBank/DDBJ databases">
        <authorList>
            <person name="Aksoy S."/>
            <person name="Warren W."/>
            <person name="Wilson R.K."/>
        </authorList>
    </citation>
    <scope>NUCLEOTIDE SEQUENCE [LARGE SCALE GENOMIC DNA]</scope>
    <source>
        <strain evidence="4">IAEA</strain>
    </source>
</reference>
<proteinExistence type="predicted"/>
<dbReference type="AlphaFoldDB" id="A0A1A9ZP52"/>
<protein>
    <recommendedName>
        <fullName evidence="5">Promethin</fullName>
    </recommendedName>
</protein>
<feature type="transmembrane region" description="Helical" evidence="2">
    <location>
        <begin position="142"/>
        <end position="175"/>
    </location>
</feature>
<feature type="transmembrane region" description="Helical" evidence="2">
    <location>
        <begin position="104"/>
        <end position="136"/>
    </location>
</feature>
<dbReference type="EnsemblMetazoa" id="GPAI020683-RA">
    <property type="protein sequence ID" value="GPAI020683-PA"/>
    <property type="gene ID" value="GPAI020683"/>
</dbReference>
<evidence type="ECO:0000256" key="2">
    <source>
        <dbReference type="SAM" id="Phobius"/>
    </source>
</evidence>